<protein>
    <recommendedName>
        <fullName evidence="2">Translation elongation factor IF5A C-terminal domain-containing protein</fullName>
    </recommendedName>
</protein>
<accession>A0A7S0YMH1</accession>
<evidence type="ECO:0000313" key="1">
    <source>
        <dbReference type="EMBL" id="CAD8783644.1"/>
    </source>
</evidence>
<reference evidence="1" key="1">
    <citation type="submission" date="2021-01" db="EMBL/GenBank/DDBJ databases">
        <authorList>
            <person name="Corre E."/>
            <person name="Pelletier E."/>
            <person name="Niang G."/>
            <person name="Scheremetjew M."/>
            <person name="Finn R."/>
            <person name="Kale V."/>
            <person name="Holt S."/>
            <person name="Cochrane G."/>
            <person name="Meng A."/>
            <person name="Brown T."/>
            <person name="Cohen L."/>
        </authorList>
    </citation>
    <scope>NUCLEOTIDE SEQUENCE</scope>
    <source>
        <strain evidence="1">SAG 63-3</strain>
    </source>
</reference>
<organism evidence="1">
    <name type="scientific">Polytomella parva</name>
    <dbReference type="NCBI Taxonomy" id="51329"/>
    <lineage>
        <taxon>Eukaryota</taxon>
        <taxon>Viridiplantae</taxon>
        <taxon>Chlorophyta</taxon>
        <taxon>core chlorophytes</taxon>
        <taxon>Chlorophyceae</taxon>
        <taxon>CS clade</taxon>
        <taxon>Chlamydomonadales</taxon>
        <taxon>Chlamydomonadaceae</taxon>
        <taxon>Polytomella</taxon>
    </lineage>
</organism>
<evidence type="ECO:0008006" key="2">
    <source>
        <dbReference type="Google" id="ProtNLM"/>
    </source>
</evidence>
<name>A0A7S0YMH1_9CHLO</name>
<sequence length="180" mass="20988">MEDRVLQFQTFALRPKDSRTRKDIEKLRQFLQKNQEYRFTERDQSHLFCAIQTYYSAFQYDNDEDNPVLPLLEDALKMPFTVFTTNQKKSFLKWLSKVTDSSKSPKCTSNCIDSEAKFQVIEVDGNLITVMNEGGDTIDMDSSALDPEIFKIISRRFHDGEEVYVGINLENPHSIKRLVD</sequence>
<gene>
    <name evidence="1" type="ORF">PPAR00522_LOCUS16748</name>
</gene>
<proteinExistence type="predicted"/>
<dbReference type="EMBL" id="HBFM01025905">
    <property type="protein sequence ID" value="CAD8783644.1"/>
    <property type="molecule type" value="Transcribed_RNA"/>
</dbReference>
<dbReference type="AlphaFoldDB" id="A0A7S0YMH1"/>